<evidence type="ECO:0000313" key="1">
    <source>
        <dbReference type="EMBL" id="BCA95521.1"/>
    </source>
</evidence>
<dbReference type="Proteomes" id="UP000502894">
    <property type="component" value="Chromosome"/>
</dbReference>
<proteinExistence type="predicted"/>
<sequence length="294" mass="34003">MEDKQIDEELSQWFSTYGMITAERILGTYQINIPQTELLEAIKNPFSFYHWILKVPLKHVMNGIVLQQANDYHVYVQKLFIDYLLSGETAKGEEAQGALTRESLENERKELVTLGDEFHHKQLAHDSLIASSQSVLRKITKEWSGALETGIKMASNTLTNSNFDVKKSLIRRGVTHALIHCDLMRSDSIDNKYLFIEKTNEIVKAVLTQELREKLLQNLSDLFNSIINVSSAIREFLERVNEISEQARSYRSQFFDTIIRVNELIKLLPEYKIDPVQDMINREPLHFDKTIGEV</sequence>
<reference evidence="1" key="1">
    <citation type="journal article" date="2020" name="Microbiol. Resour. Announc.">
        <title>Complete Genome Sequence of Novel Psychrotolerant Legionella Strain TUM19329, Isolated from Antarctic Lake Sediment.</title>
        <authorList>
            <person name="Shimada S."/>
            <person name="Nakai R."/>
            <person name="Aoki K."/>
            <person name="Shimoeda N."/>
            <person name="Ohno G."/>
            <person name="Miyazaki Y."/>
            <person name="Kudoh S."/>
            <person name="Imura S."/>
            <person name="Watanabe K."/>
            <person name="Ishii Y."/>
            <person name="Tateda K."/>
        </authorList>
    </citation>
    <scope>NUCLEOTIDE SEQUENCE [LARGE SCALE GENOMIC DNA]</scope>
    <source>
        <strain evidence="1">TUM19329</strain>
    </source>
</reference>
<name>A0A6F8T4Y4_9GAMM</name>
<keyword evidence="2" id="KW-1185">Reference proteome</keyword>
<gene>
    <name evidence="1" type="ORF">TUM19329_18820</name>
</gene>
<evidence type="ECO:0000313" key="2">
    <source>
        <dbReference type="Proteomes" id="UP000502894"/>
    </source>
</evidence>
<protein>
    <submittedName>
        <fullName evidence="1">Uncharacterized protein</fullName>
    </submittedName>
</protein>
<dbReference type="InterPro" id="IPR049719">
    <property type="entry name" value="DotZ-like"/>
</dbReference>
<dbReference type="AlphaFoldDB" id="A0A6F8T4Y4"/>
<dbReference type="Pfam" id="PF23129">
    <property type="entry name" value="DotZ"/>
    <property type="match status" value="1"/>
</dbReference>
<dbReference type="RefSeq" id="WP_173237101.1">
    <property type="nucleotide sequence ID" value="NZ_AP022839.1"/>
</dbReference>
<dbReference type="KEGG" id="lant:TUM19329_18820"/>
<dbReference type="EMBL" id="AP022839">
    <property type="protein sequence ID" value="BCA95521.1"/>
    <property type="molecule type" value="Genomic_DNA"/>
</dbReference>
<accession>A0A6F8T4Y4</accession>
<dbReference type="CDD" id="cd22644">
    <property type="entry name" value="DotZ"/>
    <property type="match status" value="1"/>
</dbReference>
<organism evidence="1 2">
    <name type="scientific">Legionella antarctica</name>
    <dbReference type="NCBI Taxonomy" id="2708020"/>
    <lineage>
        <taxon>Bacteria</taxon>
        <taxon>Pseudomonadati</taxon>
        <taxon>Pseudomonadota</taxon>
        <taxon>Gammaproteobacteria</taxon>
        <taxon>Legionellales</taxon>
        <taxon>Legionellaceae</taxon>
        <taxon>Legionella</taxon>
    </lineage>
</organism>